<keyword evidence="2 7" id="KW-0472">Membrane</keyword>
<dbReference type="SUPFAM" id="SSF48726">
    <property type="entry name" value="Immunoglobulin"/>
    <property type="match status" value="3"/>
</dbReference>
<evidence type="ECO:0000313" key="10">
    <source>
        <dbReference type="Proteomes" id="UP000318571"/>
    </source>
</evidence>
<dbReference type="SMART" id="SM00408">
    <property type="entry name" value="IGc2"/>
    <property type="match status" value="2"/>
</dbReference>
<dbReference type="InterPro" id="IPR036179">
    <property type="entry name" value="Ig-like_dom_sf"/>
</dbReference>
<reference evidence="9 10" key="1">
    <citation type="journal article" date="2018" name="Nat. Ecol. Evol.">
        <title>Genomic signatures of mitonuclear coevolution across populations of Tigriopus californicus.</title>
        <authorList>
            <person name="Barreto F.S."/>
            <person name="Watson E.T."/>
            <person name="Lima T.G."/>
            <person name="Willett C.S."/>
            <person name="Edmands S."/>
            <person name="Li W."/>
            <person name="Burton R.S."/>
        </authorList>
    </citation>
    <scope>NUCLEOTIDE SEQUENCE [LARGE SCALE GENOMIC DNA]</scope>
    <source>
        <strain evidence="9 10">San Diego</strain>
    </source>
</reference>
<keyword evidence="7" id="KW-1133">Transmembrane helix</keyword>
<dbReference type="STRING" id="6832.A0A553P1B8"/>
<dbReference type="PANTHER" id="PTHR11640:SF154">
    <property type="entry name" value="IRREGULAR CHIASM C-ROUGHEST PROTEIN-LIKE PROTEIN"/>
    <property type="match status" value="1"/>
</dbReference>
<gene>
    <name evidence="9" type="ORF">TCAL_13024</name>
</gene>
<evidence type="ECO:0000256" key="4">
    <source>
        <dbReference type="ARBA" id="ARBA00023180"/>
    </source>
</evidence>
<dbReference type="GO" id="GO:0050839">
    <property type="term" value="F:cell adhesion molecule binding"/>
    <property type="evidence" value="ECO:0007669"/>
    <property type="project" value="TreeGrafter"/>
</dbReference>
<comment type="subcellular location">
    <subcellularLocation>
        <location evidence="1">Membrane</location>
        <topology evidence="1">Single-pass type I membrane protein</topology>
    </subcellularLocation>
</comment>
<dbReference type="InterPro" id="IPR051275">
    <property type="entry name" value="Cell_adhesion_signaling"/>
</dbReference>
<dbReference type="AlphaFoldDB" id="A0A553P1B8"/>
<dbReference type="SMART" id="SM00409">
    <property type="entry name" value="IG"/>
    <property type="match status" value="3"/>
</dbReference>
<dbReference type="Pfam" id="PF13927">
    <property type="entry name" value="Ig_3"/>
    <property type="match status" value="2"/>
</dbReference>
<dbReference type="OMA" id="INCAFRM"/>
<keyword evidence="10" id="KW-1185">Reference proteome</keyword>
<dbReference type="Gene3D" id="2.60.40.10">
    <property type="entry name" value="Immunoglobulins"/>
    <property type="match status" value="3"/>
</dbReference>
<dbReference type="GO" id="GO:0098609">
    <property type="term" value="P:cell-cell adhesion"/>
    <property type="evidence" value="ECO:0007669"/>
    <property type="project" value="TreeGrafter"/>
</dbReference>
<evidence type="ECO:0000256" key="7">
    <source>
        <dbReference type="SAM" id="Phobius"/>
    </source>
</evidence>
<dbReference type="PANTHER" id="PTHR11640">
    <property type="entry name" value="NEPHRIN"/>
    <property type="match status" value="1"/>
</dbReference>
<keyword evidence="7" id="KW-0812">Transmembrane</keyword>
<organism evidence="9 10">
    <name type="scientific">Tigriopus californicus</name>
    <name type="common">Marine copepod</name>
    <dbReference type="NCBI Taxonomy" id="6832"/>
    <lineage>
        <taxon>Eukaryota</taxon>
        <taxon>Metazoa</taxon>
        <taxon>Ecdysozoa</taxon>
        <taxon>Arthropoda</taxon>
        <taxon>Crustacea</taxon>
        <taxon>Multicrustacea</taxon>
        <taxon>Hexanauplia</taxon>
        <taxon>Copepoda</taxon>
        <taxon>Harpacticoida</taxon>
        <taxon>Harpacticidae</taxon>
        <taxon>Tigriopus</taxon>
    </lineage>
</organism>
<evidence type="ECO:0000256" key="2">
    <source>
        <dbReference type="ARBA" id="ARBA00023136"/>
    </source>
</evidence>
<feature type="region of interest" description="Disordered" evidence="6">
    <location>
        <begin position="442"/>
        <end position="463"/>
    </location>
</feature>
<dbReference type="EMBL" id="VCGU01000008">
    <property type="protein sequence ID" value="TRY71471.1"/>
    <property type="molecule type" value="Genomic_DNA"/>
</dbReference>
<keyword evidence="5" id="KW-0393">Immunoglobulin domain</keyword>
<name>A0A553P1B8_TIGCA</name>
<dbReference type="InterPro" id="IPR003598">
    <property type="entry name" value="Ig_sub2"/>
</dbReference>
<feature type="compositionally biased region" description="Low complexity" evidence="6">
    <location>
        <begin position="442"/>
        <end position="452"/>
    </location>
</feature>
<keyword evidence="3" id="KW-1015">Disulfide bond</keyword>
<evidence type="ECO:0000256" key="5">
    <source>
        <dbReference type="ARBA" id="ARBA00023319"/>
    </source>
</evidence>
<dbReference type="GO" id="GO:0005886">
    <property type="term" value="C:plasma membrane"/>
    <property type="evidence" value="ECO:0007669"/>
    <property type="project" value="TreeGrafter"/>
</dbReference>
<feature type="domain" description="Ig-like" evidence="8">
    <location>
        <begin position="26"/>
        <end position="108"/>
    </location>
</feature>
<evidence type="ECO:0000259" key="8">
    <source>
        <dbReference type="PROSITE" id="PS50835"/>
    </source>
</evidence>
<feature type="transmembrane region" description="Helical" evidence="7">
    <location>
        <begin position="320"/>
        <end position="342"/>
    </location>
</feature>
<accession>A0A553P1B8</accession>
<dbReference type="Proteomes" id="UP000318571">
    <property type="component" value="Chromosome 7"/>
</dbReference>
<proteinExistence type="predicted"/>
<dbReference type="InterPro" id="IPR007110">
    <property type="entry name" value="Ig-like_dom"/>
</dbReference>
<dbReference type="CDD" id="cd00096">
    <property type="entry name" value="Ig"/>
    <property type="match status" value="2"/>
</dbReference>
<dbReference type="PROSITE" id="PS50835">
    <property type="entry name" value="IG_LIKE"/>
    <property type="match status" value="2"/>
</dbReference>
<evidence type="ECO:0000313" key="9">
    <source>
        <dbReference type="EMBL" id="TRY71471.1"/>
    </source>
</evidence>
<dbReference type="InterPro" id="IPR013783">
    <property type="entry name" value="Ig-like_fold"/>
</dbReference>
<comment type="caution">
    <text evidence="9">The sequence shown here is derived from an EMBL/GenBank/DDBJ whole genome shotgun (WGS) entry which is preliminary data.</text>
</comment>
<evidence type="ECO:0000256" key="3">
    <source>
        <dbReference type="ARBA" id="ARBA00023157"/>
    </source>
</evidence>
<dbReference type="GO" id="GO:0005911">
    <property type="term" value="C:cell-cell junction"/>
    <property type="evidence" value="ECO:0007669"/>
    <property type="project" value="TreeGrafter"/>
</dbReference>
<sequence>MCKIEHPAYRTGSQETTVVLDVLYKPIVSVSRTTDEMLEEGRSSVTLECQADANPPARIFWKKMGPAEQRQYTERLEFNPVMRKDSGSYICQAENSLGLSNEEPAEIDVLYPPKILRVTPMGGSTVGVHNRTILSCSAEGNPAPKYQWLQKLPTQQVLKRGYEERLILEDTTYDHQGDYVCEAINMIGGQKKIVQSEPVHIEVRGAPQVLRYSVAKEVEAISGRDVRLEMDVCSDPVPSRTTWDWGTHRVDAGQDLHGRYLAEQMVEHPEREDCYVARLLVRKVSPSDSKRYFLDVENIHGTDRYAIGLIVKDPVSMASVIGVVIALLVLFVLMVIVLLYAYKRQKMCFKDGSKLDKEMQSGEHHNGYEAEKTMNGRGNGYTNGNGVNNSSLSGPLPPDGMYHVSDMTHGSLMDPNGSLADKVSPPAHHPGTQVAPILTGNGSNGFHGSNGSMTRRLPPSTCV</sequence>
<evidence type="ECO:0000256" key="6">
    <source>
        <dbReference type="SAM" id="MobiDB-lite"/>
    </source>
</evidence>
<protein>
    <recommendedName>
        <fullName evidence="8">Ig-like domain-containing protein</fullName>
    </recommendedName>
</protein>
<dbReference type="InterPro" id="IPR003599">
    <property type="entry name" value="Ig_sub"/>
</dbReference>
<feature type="domain" description="Ig-like" evidence="8">
    <location>
        <begin position="113"/>
        <end position="200"/>
    </location>
</feature>
<keyword evidence="4" id="KW-0325">Glycoprotein</keyword>
<evidence type="ECO:0000256" key="1">
    <source>
        <dbReference type="ARBA" id="ARBA00004479"/>
    </source>
</evidence>